<feature type="transmembrane region" description="Helical" evidence="10">
    <location>
        <begin position="87"/>
        <end position="113"/>
    </location>
</feature>
<feature type="transmembrane region" description="Helical" evidence="10">
    <location>
        <begin position="473"/>
        <end position="491"/>
    </location>
</feature>
<evidence type="ECO:0000313" key="13">
    <source>
        <dbReference type="EMBL" id="KAF3323560.1"/>
    </source>
</evidence>
<keyword evidence="3" id="KW-0813">Transport</keyword>
<dbReference type="PANTHER" id="PTHR30540:SF94">
    <property type="entry name" value="POTASSIUM TRANSPORTER 5"/>
    <property type="match status" value="1"/>
</dbReference>
<dbReference type="InterPro" id="IPR053951">
    <property type="entry name" value="K_trans_N"/>
</dbReference>
<evidence type="ECO:0000259" key="11">
    <source>
        <dbReference type="Pfam" id="PF02705"/>
    </source>
</evidence>
<dbReference type="Proteomes" id="UP000623129">
    <property type="component" value="Unassembled WGS sequence"/>
</dbReference>
<keyword evidence="5 10" id="KW-0812">Transmembrane</keyword>
<evidence type="ECO:0000256" key="2">
    <source>
        <dbReference type="ARBA" id="ARBA00008440"/>
    </source>
</evidence>
<comment type="subcellular location">
    <subcellularLocation>
        <location evidence="1 10">Membrane</location>
        <topology evidence="1 10">Multi-pass membrane protein</topology>
    </subcellularLocation>
</comment>
<dbReference type="NCBIfam" id="TIGR00794">
    <property type="entry name" value="kup"/>
    <property type="match status" value="1"/>
</dbReference>
<evidence type="ECO:0000256" key="6">
    <source>
        <dbReference type="ARBA" id="ARBA00022958"/>
    </source>
</evidence>
<feature type="transmembrane region" description="Helical" evidence="10">
    <location>
        <begin position="177"/>
        <end position="200"/>
    </location>
</feature>
<keyword evidence="4 10" id="KW-0633">Potassium transport</keyword>
<evidence type="ECO:0000256" key="7">
    <source>
        <dbReference type="ARBA" id="ARBA00022989"/>
    </source>
</evidence>
<feature type="transmembrane region" description="Helical" evidence="10">
    <location>
        <begin position="503"/>
        <end position="522"/>
    </location>
</feature>
<feature type="transmembrane region" description="Helical" evidence="10">
    <location>
        <begin position="220"/>
        <end position="238"/>
    </location>
</feature>
<name>A0A833QBB7_9POAL</name>
<accession>A0A833QBB7</accession>
<dbReference type="EMBL" id="SWLB01000023">
    <property type="protein sequence ID" value="KAF3323560.1"/>
    <property type="molecule type" value="Genomic_DNA"/>
</dbReference>
<keyword evidence="9 10" id="KW-0472">Membrane</keyword>
<gene>
    <name evidence="13" type="ORF">FCM35_KLT12291</name>
</gene>
<evidence type="ECO:0000256" key="9">
    <source>
        <dbReference type="ARBA" id="ARBA00023136"/>
    </source>
</evidence>
<evidence type="ECO:0000256" key="3">
    <source>
        <dbReference type="ARBA" id="ARBA00022448"/>
    </source>
</evidence>
<dbReference type="InterPro" id="IPR003855">
    <property type="entry name" value="K+_transporter"/>
</dbReference>
<evidence type="ECO:0000256" key="5">
    <source>
        <dbReference type="ARBA" id="ARBA00022692"/>
    </source>
</evidence>
<keyword evidence="14" id="KW-1185">Reference proteome</keyword>
<sequence length="770" mass="86480">MSTEVETKESNPVSRKQSKTRLPRVDSFFHDAEKVTYAEHHGAKDDWVRTLSLAFQSIGIVYGDIGTSPLYVYASTFTDGIKHNDDILGVLSLIIYSLILLPMLKYVFIVLWANDNGDGGTFALYSLISRYAKISLVPNQQAEDALVSNYHLEGLTPELKRAHWLKQKLENSTVAKILIFTCTIFATGMVMGDGVLTPLISVISAVGGGLTEKVNLTTNQIDWISAAVFVILFAAQRFGTDKVGYAFAPIVSLYFLFIGGIGLYNLIHYDIGVLRAFNPKYIVDYFSRNGKQGWISLGGVLLCYTGTEAMFADLGHFSVRAVQIGFSCALFPAVSLAYIGQAAYLRKHPEDVASTYYKSIPSPLYWPTFVVSVGAAIIASQAMISGAFAIISQSQTLGCFPRVKVLHTSKKYEGQVYIPEVNFVLGLLCVIMTFAYKDTVKIGNAYGIAVTTVMFVTTIFLSLVMLLIWKISIFWIILFFTIFGTAELIFLSSACYKFKEGGYFPIAVAAVLMALMGIWHYVHVKRYWYELKHMVSKDKLEELTKRRCRGRIPGIGFLYSELVQGIPPIFAHLVEKVPYIHSVLVFVSVKTLPIPYVSSAERFIFRQAEPKEQRLFRCIARYGYNDKKEDANAFSASLIEQLKSFVHDESLFAQTTQSQLNNENIRLRPGAQSMVHIEERLAEISGTQAEQISEPQHIQEDRQIYEQELANGVVYLLGETEVRAERNSSIFKKIIVNYVYNFIKKNSRQGEKALLIPRDQILKVGMTYEI</sequence>
<comment type="caution">
    <text evidence="13">The sequence shown here is derived from an EMBL/GenBank/DDBJ whole genome shotgun (WGS) entry which is preliminary data.</text>
</comment>
<dbReference type="PANTHER" id="PTHR30540">
    <property type="entry name" value="OSMOTIC STRESS POTASSIUM TRANSPORTER"/>
    <property type="match status" value="1"/>
</dbReference>
<evidence type="ECO:0000313" key="14">
    <source>
        <dbReference type="Proteomes" id="UP000623129"/>
    </source>
</evidence>
<feature type="transmembrane region" description="Helical" evidence="10">
    <location>
        <begin position="293"/>
        <end position="312"/>
    </location>
</feature>
<feature type="transmembrane region" description="Helical" evidence="10">
    <location>
        <begin position="416"/>
        <end position="436"/>
    </location>
</feature>
<feature type="transmembrane region" description="Helical" evidence="10">
    <location>
        <begin position="448"/>
        <end position="468"/>
    </location>
</feature>
<evidence type="ECO:0000259" key="12">
    <source>
        <dbReference type="Pfam" id="PF22776"/>
    </source>
</evidence>
<feature type="transmembrane region" description="Helical" evidence="10">
    <location>
        <begin position="245"/>
        <end position="267"/>
    </location>
</feature>
<dbReference type="Pfam" id="PF22776">
    <property type="entry name" value="K_trans_C"/>
    <property type="match status" value="1"/>
</dbReference>
<organism evidence="13 14">
    <name type="scientific">Carex littledalei</name>
    <dbReference type="NCBI Taxonomy" id="544730"/>
    <lineage>
        <taxon>Eukaryota</taxon>
        <taxon>Viridiplantae</taxon>
        <taxon>Streptophyta</taxon>
        <taxon>Embryophyta</taxon>
        <taxon>Tracheophyta</taxon>
        <taxon>Spermatophyta</taxon>
        <taxon>Magnoliopsida</taxon>
        <taxon>Liliopsida</taxon>
        <taxon>Poales</taxon>
        <taxon>Cyperaceae</taxon>
        <taxon>Cyperoideae</taxon>
        <taxon>Cariceae</taxon>
        <taxon>Carex</taxon>
        <taxon>Carex subgen. Euthyceras</taxon>
    </lineage>
</organism>
<keyword evidence="6 10" id="KW-0630">Potassium</keyword>
<comment type="caution">
    <text evidence="10">Lacks conserved residue(s) required for the propagation of feature annotation.</text>
</comment>
<dbReference type="GO" id="GO:0016020">
    <property type="term" value="C:membrane"/>
    <property type="evidence" value="ECO:0007669"/>
    <property type="project" value="UniProtKB-SubCell"/>
</dbReference>
<dbReference type="GO" id="GO:0015079">
    <property type="term" value="F:potassium ion transmembrane transporter activity"/>
    <property type="evidence" value="ECO:0007669"/>
    <property type="project" value="UniProtKB-UniRule"/>
</dbReference>
<keyword evidence="7 10" id="KW-1133">Transmembrane helix</keyword>
<keyword evidence="8 10" id="KW-0406">Ion transport</keyword>
<evidence type="ECO:0000256" key="4">
    <source>
        <dbReference type="ARBA" id="ARBA00022538"/>
    </source>
</evidence>
<evidence type="ECO:0000256" key="8">
    <source>
        <dbReference type="ARBA" id="ARBA00023065"/>
    </source>
</evidence>
<dbReference type="OrthoDB" id="504708at2759"/>
<reference evidence="13" key="1">
    <citation type="submission" date="2020-01" db="EMBL/GenBank/DDBJ databases">
        <title>Genome sequence of Kobresia littledalei, the first chromosome-level genome in the family Cyperaceae.</title>
        <authorList>
            <person name="Qu G."/>
        </authorList>
    </citation>
    <scope>NUCLEOTIDE SEQUENCE</scope>
    <source>
        <strain evidence="13">C.B.Clarke</strain>
        <tissue evidence="13">Leaf</tissue>
    </source>
</reference>
<comment type="similarity">
    <text evidence="2 10">Belongs to the HAK/KUP transporter (TC 2.A.72.3) family.</text>
</comment>
<evidence type="ECO:0000256" key="1">
    <source>
        <dbReference type="ARBA" id="ARBA00004141"/>
    </source>
</evidence>
<proteinExistence type="inferred from homology"/>
<protein>
    <recommendedName>
        <fullName evidence="10">Potassium transporter</fullName>
    </recommendedName>
</protein>
<dbReference type="AlphaFoldDB" id="A0A833QBB7"/>
<feature type="transmembrane region" description="Helical" evidence="10">
    <location>
        <begin position="364"/>
        <end position="391"/>
    </location>
</feature>
<feature type="transmembrane region" description="Helical" evidence="10">
    <location>
        <begin position="324"/>
        <end position="344"/>
    </location>
</feature>
<comment type="function">
    <text evidence="10">Potassium transporter.</text>
</comment>
<dbReference type="InterPro" id="IPR053952">
    <property type="entry name" value="K_trans_C"/>
</dbReference>
<evidence type="ECO:0000256" key="10">
    <source>
        <dbReference type="RuleBase" id="RU321113"/>
    </source>
</evidence>
<feature type="domain" description="K+ potassium transporter C-terminal" evidence="12">
    <location>
        <begin position="553"/>
        <end position="770"/>
    </location>
</feature>
<dbReference type="Pfam" id="PF02705">
    <property type="entry name" value="K_trans"/>
    <property type="match status" value="1"/>
</dbReference>
<feature type="domain" description="K+ potassium transporter integral membrane" evidence="11">
    <location>
        <begin position="53"/>
        <end position="539"/>
    </location>
</feature>